<gene>
    <name evidence="1" type="ORF">GCM10009020_10630</name>
</gene>
<reference evidence="1 2" key="1">
    <citation type="journal article" date="2019" name="Int. J. Syst. Evol. Microbiol.">
        <title>The Global Catalogue of Microorganisms (GCM) 10K type strain sequencing project: providing services to taxonomists for standard genome sequencing and annotation.</title>
        <authorList>
            <consortium name="The Broad Institute Genomics Platform"/>
            <consortium name="The Broad Institute Genome Sequencing Center for Infectious Disease"/>
            <person name="Wu L."/>
            <person name="Ma J."/>
        </authorList>
    </citation>
    <scope>NUCLEOTIDE SEQUENCE [LARGE SCALE GENOMIC DNA]</scope>
    <source>
        <strain evidence="1 2">JCM 16328</strain>
    </source>
</reference>
<sequence>MLLLLCGGVVMAGSTFGFTTVAADRVTAASVAEDQNAYLGVESVGSAGQLRSDSEPVRVGTLTNNLGASMTIDDVVVDNINGSTNADVLTVSAPRRGTSIAQGGSTDVHVECAQKQQLGQREVQFRVTEASSQTVSIAEVTFTATIDIQCQKGRNKPGNGFASVSVEDVDSYTSPGQERQTIRFTPSSKLQPNSEVIIDVSEPHPSAVDYEAPPSNWPDVYVEQGQGSVTYDSGTESFIYQAGSNDRGGNEIMLSIGEYGTSQASSSHQVSITRQDSGEQALAVFDVVESGTRPIESVTVSDVGANVQPGDERQMIGFDLGTTPSGSDPIEIDLSEAQGNGVDYMAGDWPDTRVEQGGGSVHYDENSQSLIYWPNNDGASDRIEISVGDYGTESSGGPYEVAIYRADADYEASDTFSIE</sequence>
<evidence type="ECO:0000313" key="2">
    <source>
        <dbReference type="Proteomes" id="UP001500420"/>
    </source>
</evidence>
<dbReference type="EMBL" id="BAAADV010000001">
    <property type="protein sequence ID" value="GAA0667077.1"/>
    <property type="molecule type" value="Genomic_DNA"/>
</dbReference>
<dbReference type="RefSeq" id="WP_343772866.1">
    <property type="nucleotide sequence ID" value="NZ_BAAADV010000001.1"/>
</dbReference>
<proteinExistence type="predicted"/>
<dbReference type="AlphaFoldDB" id="A0AAV3T7L9"/>
<name>A0AAV3T7L9_9EURY</name>
<accession>A0AAV3T7L9</accession>
<protein>
    <submittedName>
        <fullName evidence="1">Uncharacterized protein</fullName>
    </submittedName>
</protein>
<evidence type="ECO:0000313" key="1">
    <source>
        <dbReference type="EMBL" id="GAA0667077.1"/>
    </source>
</evidence>
<comment type="caution">
    <text evidence="1">The sequence shown here is derived from an EMBL/GenBank/DDBJ whole genome shotgun (WGS) entry which is preliminary data.</text>
</comment>
<dbReference type="Proteomes" id="UP001500420">
    <property type="component" value="Unassembled WGS sequence"/>
</dbReference>
<organism evidence="1 2">
    <name type="scientific">Natronoarchaeum mannanilyticum</name>
    <dbReference type="NCBI Taxonomy" id="926360"/>
    <lineage>
        <taxon>Archaea</taxon>
        <taxon>Methanobacteriati</taxon>
        <taxon>Methanobacteriota</taxon>
        <taxon>Stenosarchaea group</taxon>
        <taxon>Halobacteria</taxon>
        <taxon>Halobacteriales</taxon>
        <taxon>Natronoarchaeaceae</taxon>
    </lineage>
</organism>
<keyword evidence="2" id="KW-1185">Reference proteome</keyword>